<evidence type="ECO:0000313" key="2">
    <source>
        <dbReference type="Proteomes" id="UP000263596"/>
    </source>
</evidence>
<gene>
    <name evidence="1" type="ORF">DHW29_06135</name>
</gene>
<dbReference type="AlphaFoldDB" id="A0A3D2SK08"/>
<protein>
    <submittedName>
        <fullName evidence="1">Phage tail assembly protein</fullName>
    </submittedName>
</protein>
<proteinExistence type="predicted"/>
<dbReference type="EMBL" id="DPVE01000112">
    <property type="protein sequence ID" value="HCK29797.1"/>
    <property type="molecule type" value="Genomic_DNA"/>
</dbReference>
<accession>A0A3D2SK08</accession>
<dbReference type="Pfam" id="PF10109">
    <property type="entry name" value="Phage_TAC_7"/>
    <property type="match status" value="1"/>
</dbReference>
<sequence>MNLQVEQATNQDFIKNPNEEVVTLEEPIRMGDNMITQITIRKPGVKALSGTSLQAIYQHDVDALCKVLPRVTSPALTPQQIYQMDPVDFAQLGGHLVTFLYPKALQQEIKAQTA</sequence>
<dbReference type="RefSeq" id="WP_125269629.1">
    <property type="nucleotide sequence ID" value="NZ_BKFK01000004.1"/>
</dbReference>
<organism evidence="1 2">
    <name type="scientific">Acinetobacter ursingii</name>
    <dbReference type="NCBI Taxonomy" id="108980"/>
    <lineage>
        <taxon>Bacteria</taxon>
        <taxon>Pseudomonadati</taxon>
        <taxon>Pseudomonadota</taxon>
        <taxon>Gammaproteobacteria</taxon>
        <taxon>Moraxellales</taxon>
        <taxon>Moraxellaceae</taxon>
        <taxon>Acinetobacter</taxon>
    </lineage>
</organism>
<reference evidence="1 2" key="1">
    <citation type="journal article" date="2018" name="Nat. Biotechnol.">
        <title>A standardized bacterial taxonomy based on genome phylogeny substantially revises the tree of life.</title>
        <authorList>
            <person name="Parks D.H."/>
            <person name="Chuvochina M."/>
            <person name="Waite D.W."/>
            <person name="Rinke C."/>
            <person name="Skarshewski A."/>
            <person name="Chaumeil P.A."/>
            <person name="Hugenholtz P."/>
        </authorList>
    </citation>
    <scope>NUCLEOTIDE SEQUENCE [LARGE SCALE GENOMIC DNA]</scope>
    <source>
        <strain evidence="1">UBA9669</strain>
    </source>
</reference>
<dbReference type="Proteomes" id="UP000263596">
    <property type="component" value="Unassembled WGS sequence"/>
</dbReference>
<name>A0A3D2SK08_9GAMM</name>
<comment type="caution">
    <text evidence="1">The sequence shown here is derived from an EMBL/GenBank/DDBJ whole genome shotgun (WGS) entry which is preliminary data.</text>
</comment>
<dbReference type="InterPro" id="IPR019289">
    <property type="entry name" value="Phage_tail_E/E"/>
</dbReference>
<evidence type="ECO:0000313" key="1">
    <source>
        <dbReference type="EMBL" id="HCK29797.1"/>
    </source>
</evidence>